<dbReference type="InterPro" id="IPR039374">
    <property type="entry name" value="SIP_fam"/>
</dbReference>
<dbReference type="Gene3D" id="3.40.50.80">
    <property type="entry name" value="Nucleotide-binding domain of ferredoxin-NADP reductase (FNR) module"/>
    <property type="match status" value="1"/>
</dbReference>
<reference evidence="4" key="1">
    <citation type="journal article" date="2019" name="Int. J. Syst. Evol. Microbiol.">
        <title>The Global Catalogue of Microorganisms (GCM) 10K type strain sequencing project: providing services to taxonomists for standard genome sequencing and annotation.</title>
        <authorList>
            <consortium name="The Broad Institute Genomics Platform"/>
            <consortium name="The Broad Institute Genome Sequencing Center for Infectious Disease"/>
            <person name="Wu L."/>
            <person name="Ma J."/>
        </authorList>
    </citation>
    <scope>NUCLEOTIDE SEQUENCE [LARGE SCALE GENOMIC DNA]</scope>
    <source>
        <strain evidence="4">CGMCC 4.7132</strain>
    </source>
</reference>
<dbReference type="Gene3D" id="2.40.30.10">
    <property type="entry name" value="Translation factors"/>
    <property type="match status" value="1"/>
</dbReference>
<organism evidence="3 4">
    <name type="scientific">Sphaerisporangium dianthi</name>
    <dbReference type="NCBI Taxonomy" id="1436120"/>
    <lineage>
        <taxon>Bacteria</taxon>
        <taxon>Bacillati</taxon>
        <taxon>Actinomycetota</taxon>
        <taxon>Actinomycetes</taxon>
        <taxon>Streptosporangiales</taxon>
        <taxon>Streptosporangiaceae</taxon>
        <taxon>Sphaerisporangium</taxon>
    </lineage>
</organism>
<dbReference type="InterPro" id="IPR007037">
    <property type="entry name" value="SIP_rossman_dom"/>
</dbReference>
<dbReference type="Pfam" id="PF08021">
    <property type="entry name" value="FAD_binding_9"/>
    <property type="match status" value="1"/>
</dbReference>
<evidence type="ECO:0000313" key="3">
    <source>
        <dbReference type="EMBL" id="MFC4533397.1"/>
    </source>
</evidence>
<comment type="caution">
    <text evidence="3">The sequence shown here is derived from an EMBL/GenBank/DDBJ whole genome shotgun (WGS) entry which is preliminary data.</text>
</comment>
<accession>A0ABV9CKZ1</accession>
<dbReference type="RefSeq" id="WP_380842831.1">
    <property type="nucleotide sequence ID" value="NZ_JBHSFP010000015.1"/>
</dbReference>
<proteinExistence type="predicted"/>
<evidence type="ECO:0000313" key="4">
    <source>
        <dbReference type="Proteomes" id="UP001596004"/>
    </source>
</evidence>
<protein>
    <submittedName>
        <fullName evidence="3">Siderophore-interacting protein</fullName>
    </submittedName>
</protein>
<dbReference type="Pfam" id="PF04954">
    <property type="entry name" value="SIP"/>
    <property type="match status" value="1"/>
</dbReference>
<dbReference type="PANTHER" id="PTHR30157">
    <property type="entry name" value="FERRIC REDUCTASE, NADPH-DEPENDENT"/>
    <property type="match status" value="1"/>
</dbReference>
<feature type="domain" description="FAD-binding FR-type" evidence="2">
    <location>
        <begin position="19"/>
        <end position="146"/>
    </location>
</feature>
<dbReference type="PROSITE" id="PS51384">
    <property type="entry name" value="FAD_FR"/>
    <property type="match status" value="1"/>
</dbReference>
<dbReference type="InterPro" id="IPR017927">
    <property type="entry name" value="FAD-bd_FR_type"/>
</dbReference>
<dbReference type="CDD" id="cd06193">
    <property type="entry name" value="siderophore_interacting"/>
    <property type="match status" value="1"/>
</dbReference>
<keyword evidence="4" id="KW-1185">Reference proteome</keyword>
<evidence type="ECO:0000256" key="1">
    <source>
        <dbReference type="SAM" id="MobiDB-lite"/>
    </source>
</evidence>
<gene>
    <name evidence="3" type="ORF">ACFO60_21730</name>
</gene>
<dbReference type="Proteomes" id="UP001596004">
    <property type="component" value="Unassembled WGS sequence"/>
</dbReference>
<dbReference type="PANTHER" id="PTHR30157:SF0">
    <property type="entry name" value="NADPH-DEPENDENT FERRIC-CHELATE REDUCTASE"/>
    <property type="match status" value="1"/>
</dbReference>
<dbReference type="InterPro" id="IPR013113">
    <property type="entry name" value="SIP_FAD-bd"/>
</dbReference>
<name>A0ABV9CKZ1_9ACTN</name>
<dbReference type="InterPro" id="IPR039261">
    <property type="entry name" value="FNR_nucleotide-bd"/>
</dbReference>
<evidence type="ECO:0000259" key="2">
    <source>
        <dbReference type="PROSITE" id="PS51384"/>
    </source>
</evidence>
<feature type="region of interest" description="Disordered" evidence="1">
    <location>
        <begin position="237"/>
        <end position="273"/>
    </location>
</feature>
<dbReference type="EMBL" id="JBHSFP010000015">
    <property type="protein sequence ID" value="MFC4533397.1"/>
    <property type="molecule type" value="Genomic_DNA"/>
</dbReference>
<sequence>MSVGTEETAGPETAEVPAYRVFRVRVTRVARLGPSFTRVTFTGDDLSLFADHGLDQRINLVFPLPERGYPHFREGDDWYRRWRTLPPEDRNPIRTYTAGAVRHGAGELDIDFVLHGATGPASRWALAARPGDPLVVVGPDVRHRGPAGGREWAPPRDATRLLLAGDETAVPAIAAIAESLPAHVYAEIILEVPDPADTRVLLVPPGVRVTWLARDGAGDHGERLFAAVREAAARLAPAGRQAAGPPPAVAGPAGGPRGASTTAQERAGEPEDDDLWEIPDPGAAAQGGFYAWLAGEAGVVKRLRRHLVGELGVDRRTVAFMGYWRLGRPGGD</sequence>
<dbReference type="SUPFAM" id="SSF63380">
    <property type="entry name" value="Riboflavin synthase domain-like"/>
    <property type="match status" value="1"/>
</dbReference>
<dbReference type="InterPro" id="IPR017938">
    <property type="entry name" value="Riboflavin_synthase-like_b-brl"/>
</dbReference>